<proteinExistence type="predicted"/>
<evidence type="ECO:0000313" key="2">
    <source>
        <dbReference type="Proteomes" id="UP000643405"/>
    </source>
</evidence>
<keyword evidence="1" id="KW-0378">Hydrolase</keyword>
<comment type="caution">
    <text evidence="1">The sequence shown here is derived from an EMBL/GenBank/DDBJ whole genome shotgun (WGS) entry which is preliminary data.</text>
</comment>
<dbReference type="AlphaFoldDB" id="A0A8J6PXE0"/>
<reference evidence="1" key="1">
    <citation type="submission" date="2020-09" db="EMBL/GenBank/DDBJ databases">
        <title>Genome seq and assembly of Tianweitania sp.</title>
        <authorList>
            <person name="Chhetri G."/>
        </authorList>
    </citation>
    <scope>NUCLEOTIDE SEQUENCE</scope>
    <source>
        <strain evidence="1">Rool2</strain>
    </source>
</reference>
<gene>
    <name evidence="1" type="ORF">ICI42_20395</name>
</gene>
<dbReference type="SUPFAM" id="SSF53474">
    <property type="entry name" value="alpha/beta-Hydrolases"/>
    <property type="match status" value="1"/>
</dbReference>
<protein>
    <submittedName>
        <fullName evidence="1">Alpha/beta hydrolase</fullName>
    </submittedName>
</protein>
<dbReference type="EMBL" id="JACVVX010000008">
    <property type="protein sequence ID" value="MBD0417016.1"/>
    <property type="molecule type" value="Genomic_DNA"/>
</dbReference>
<sequence>MLANDPTWTRVPLIVSFPDTARFTETYGFAGNSGRVNLEGQLLRPAQPSSTVYVFMHPTSTLQLLPMPMALADRGLHVLCAASRYPKNDSALIMEKVAIDLGRWLDYARNELGYAKVVLVGWSGGGSLSLFYQAQAENPTITHTPAGDEVNLVEAGLKPADGVIFIAAHLSRAETLTEWLDPSVLDELNPDRRDPSLDIYAPDCPDQPPYSPAFIARFRAAQVARNRKITNWCLDTLERLKARGGPEQERAFVVHRTMCDVRWFDTSIDPNDRKPGWSYMGDPRTVNVGPVGLARYTTLRSWLSQWSYDLSNAKGPMNARLISRSPVLQIENNADEAVPATHNPTIAAALATPDKDYLRIPHATHYYLGQPEQLKSCLDTLTDWSRRHRLLDE</sequence>
<evidence type="ECO:0000313" key="1">
    <source>
        <dbReference type="EMBL" id="MBD0417016.1"/>
    </source>
</evidence>
<name>A0A8J6PXE0_9HYPH</name>
<keyword evidence="2" id="KW-1185">Reference proteome</keyword>
<dbReference type="Proteomes" id="UP000643405">
    <property type="component" value="Unassembled WGS sequence"/>
</dbReference>
<organism evidence="1 2">
    <name type="scientific">Oryzicola mucosus</name>
    <dbReference type="NCBI Taxonomy" id="2767425"/>
    <lineage>
        <taxon>Bacteria</taxon>
        <taxon>Pseudomonadati</taxon>
        <taxon>Pseudomonadota</taxon>
        <taxon>Alphaproteobacteria</taxon>
        <taxon>Hyphomicrobiales</taxon>
        <taxon>Phyllobacteriaceae</taxon>
        <taxon>Oryzicola</taxon>
    </lineage>
</organism>
<dbReference type="InterPro" id="IPR029058">
    <property type="entry name" value="AB_hydrolase_fold"/>
</dbReference>
<dbReference type="Gene3D" id="3.40.50.1820">
    <property type="entry name" value="alpha/beta hydrolase"/>
    <property type="match status" value="1"/>
</dbReference>
<accession>A0A8J6PXE0</accession>
<dbReference type="GO" id="GO:0016787">
    <property type="term" value="F:hydrolase activity"/>
    <property type="evidence" value="ECO:0007669"/>
    <property type="project" value="UniProtKB-KW"/>
</dbReference>